<dbReference type="SUPFAM" id="SSF50118">
    <property type="entry name" value="Cell growth inhibitor/plasmid maintenance toxic component"/>
    <property type="match status" value="1"/>
</dbReference>
<evidence type="ECO:0000256" key="1">
    <source>
        <dbReference type="ARBA" id="ARBA00007521"/>
    </source>
</evidence>
<evidence type="ECO:0000256" key="2">
    <source>
        <dbReference type="ARBA" id="ARBA00022649"/>
    </source>
</evidence>
<dbReference type="InterPro" id="IPR003477">
    <property type="entry name" value="PemK-like"/>
</dbReference>
<sequence length="116" mass="12956">MTLLPLPSRGDIWLADLNPTLGHEQAGMRPVLVFSTNLFNHGPSELLFAIPLTTKDHRRPFRVPIKPPEGGLRETSFALCDSLRSISRDRLVKRWGQVEGATLAAVADYVRILLEL</sequence>
<dbReference type="GO" id="GO:0016075">
    <property type="term" value="P:rRNA catabolic process"/>
    <property type="evidence" value="ECO:0007669"/>
    <property type="project" value="TreeGrafter"/>
</dbReference>
<protein>
    <recommendedName>
        <fullName evidence="3">mRNA interferase</fullName>
        <ecNumber evidence="3">3.1.-.-</ecNumber>
    </recommendedName>
</protein>
<organism evidence="4 5">
    <name type="scientific">Candidatus Viridilinea halotolerans</name>
    <dbReference type="NCBI Taxonomy" id="2491704"/>
    <lineage>
        <taxon>Bacteria</taxon>
        <taxon>Bacillati</taxon>
        <taxon>Chloroflexota</taxon>
        <taxon>Chloroflexia</taxon>
        <taxon>Chloroflexales</taxon>
        <taxon>Chloroflexineae</taxon>
        <taxon>Oscillochloridaceae</taxon>
        <taxon>Candidatus Viridilinea</taxon>
    </lineage>
</organism>
<accession>A0A426U5E8</accession>
<keyword evidence="3" id="KW-0378">Hydrolase</keyword>
<gene>
    <name evidence="4" type="ORF">EI684_05355</name>
</gene>
<dbReference type="PIRSF" id="PIRSF033490">
    <property type="entry name" value="MazF"/>
    <property type="match status" value="1"/>
</dbReference>
<dbReference type="EMBL" id="RSAS01000207">
    <property type="protein sequence ID" value="RRR75178.1"/>
    <property type="molecule type" value="Genomic_DNA"/>
</dbReference>
<dbReference type="GO" id="GO:0004521">
    <property type="term" value="F:RNA endonuclease activity"/>
    <property type="evidence" value="ECO:0007669"/>
    <property type="project" value="TreeGrafter"/>
</dbReference>
<dbReference type="GO" id="GO:0006402">
    <property type="term" value="P:mRNA catabolic process"/>
    <property type="evidence" value="ECO:0007669"/>
    <property type="project" value="TreeGrafter"/>
</dbReference>
<dbReference type="Pfam" id="PF02452">
    <property type="entry name" value="PemK_toxin"/>
    <property type="match status" value="1"/>
</dbReference>
<name>A0A426U5E8_9CHLR</name>
<dbReference type="PANTHER" id="PTHR33988:SF1">
    <property type="entry name" value="ENDORIBONUCLEASE MAZF7-RELATED"/>
    <property type="match status" value="1"/>
</dbReference>
<dbReference type="AlphaFoldDB" id="A0A426U5E8"/>
<reference evidence="4 5" key="1">
    <citation type="submission" date="2018-12" db="EMBL/GenBank/DDBJ databases">
        <title>Genome Sequence of Candidatus Viridilinea halotolerans isolated from saline sulfide-rich spring.</title>
        <authorList>
            <person name="Grouzdev D.S."/>
            <person name="Burganskaya E.I."/>
            <person name="Krutkina M.S."/>
            <person name="Sukhacheva M.V."/>
            <person name="Gorlenko V.M."/>
        </authorList>
    </citation>
    <scope>NUCLEOTIDE SEQUENCE [LARGE SCALE GENOMIC DNA]</scope>
    <source>
        <strain evidence="4">Chok-6</strain>
    </source>
</reference>
<evidence type="ECO:0000313" key="5">
    <source>
        <dbReference type="Proteomes" id="UP000280307"/>
    </source>
</evidence>
<dbReference type="Proteomes" id="UP000280307">
    <property type="component" value="Unassembled WGS sequence"/>
</dbReference>
<keyword evidence="2" id="KW-1277">Toxin-antitoxin system</keyword>
<evidence type="ECO:0000313" key="4">
    <source>
        <dbReference type="EMBL" id="RRR75178.1"/>
    </source>
</evidence>
<comment type="function">
    <text evidence="3">Toxic component of a type II toxin-antitoxin (TA) system.</text>
</comment>
<comment type="caution">
    <text evidence="4">The sequence shown here is derived from an EMBL/GenBank/DDBJ whole genome shotgun (WGS) entry which is preliminary data.</text>
</comment>
<dbReference type="GO" id="GO:0016787">
    <property type="term" value="F:hydrolase activity"/>
    <property type="evidence" value="ECO:0007669"/>
    <property type="project" value="UniProtKB-KW"/>
</dbReference>
<dbReference type="InterPro" id="IPR011067">
    <property type="entry name" value="Plasmid_toxin/cell-grow_inhib"/>
</dbReference>
<comment type="similarity">
    <text evidence="1 3">Belongs to the PemK/MazF family.</text>
</comment>
<proteinExistence type="inferred from homology"/>
<dbReference type="EC" id="3.1.-.-" evidence="3"/>
<dbReference type="GO" id="GO:0003677">
    <property type="term" value="F:DNA binding"/>
    <property type="evidence" value="ECO:0007669"/>
    <property type="project" value="InterPro"/>
</dbReference>
<keyword evidence="3" id="KW-0255">Endonuclease</keyword>
<evidence type="ECO:0000256" key="3">
    <source>
        <dbReference type="PIRNR" id="PIRNR033490"/>
    </source>
</evidence>
<dbReference type="Gene3D" id="2.30.30.110">
    <property type="match status" value="1"/>
</dbReference>
<dbReference type="PANTHER" id="PTHR33988">
    <property type="entry name" value="ENDORIBONUCLEASE MAZF-RELATED"/>
    <property type="match status" value="1"/>
</dbReference>
<keyword evidence="3" id="KW-0540">Nuclease</keyword>